<evidence type="ECO:0000256" key="2">
    <source>
        <dbReference type="SAM" id="MobiDB-lite"/>
    </source>
</evidence>
<keyword evidence="1" id="KW-0175">Coiled coil</keyword>
<keyword evidence="4" id="KW-1185">Reference proteome</keyword>
<sequence>MGNPPPAESLSMIQYFTLRLWVWKLRVIFNTWRSDTRKKHAFRRNVNQRQRAQALDFAFTCFQKWVFFTELHKCLHAKSAWIAQRRARNHLRGCVDHWRACLQQVRRGNAASKNHDRKVLSQVLAAWKHALAMARAASQFHERNSRRNVVRQWRRFVALRQSADDAAQRAVSHYRSKMIVSYWRHWRAHVHYAHGIHLKISYCHRKHGRCDQKRIFEGWKRWSARNHELQQRRAQLEKRQRRRVRERAFSWWISWKESKQNTTTMVLDAVARRDARWLQQVFKHWAKYLVSSRQQDNHRIAEIHRLGKRKHWNAWRKATQVQHCIIHVLLNLHRRHVLRTCIESWDHVTQRKLLHLDLVVHARCQRVSRIMRKCWHAFSNHVSARRVQQLALIDKIRHKSHRRASTCLYAWNAFTLARQEQKQKCGRIAHVMQRGRLLRSTWSAWNIAFREVQTLHSMKRFVATLYARRGFTSWCRFWKHKQQERARIACVTMKLGLQNMRRTLVHWKALVAWNQTLQVAHGRCQSHRGMTSLTKAWGAWRHLYLLRVKQHDHVARVLDKWRHQQLQATFLTWETRWRLRRDHRRFVVMMRITKKESTTAKFFSMWKTYAKVKRTQLRAVESNYNKLVHFKAKRVLSTWHLQSQAARRTACLLKHCVAMWQQTTLNSFFRCWKAFHDMNKHMAQQQNAAYHHYCLHLQRKALKSWTTWRQTQVRQRSRALHQKRHMQRWQMANALAKLHRAAREAKQLANLHASVVLLSVRGATSASFSHWKRFVLAQHAKRACHAKAVKHMLRYRLQRHVLQWEQHVRMEKWIRQAFQNASKVSNTTLLKRNFARWVHFRANRQFRQHLQQKALVFQVFSLLPRHFKQWQRFVTARKRKKTLLRRASGLLCHQRESKAFVEWKASTTDARNTRIALATWRNQLGRRAFTQWHHVVHFRKQQRRNSERASTFHDSRARRRAFAGWRNCVRSEKLLQRVTAHWSSTTLQTCFEAWKHTRYAIKSARMLLFRMQNRVILRVFNSWKQRIHHELHQIHAIRLRFVHLLQTQSIEKYWIVWKAWTTQARRVNAKKARSTRQLGQRVLTTWRAYVARRRNMNDRAYRLTHDVHMRWKRAYWHHWRWHQRLRLAVRCMQGQAIWTKQRTLLQTIFAAWTGFVRRSRVVVQKYRAIQRETLRIVFQNGWWAFVLRKREQHAQTLALQQLHGAFLTEWLTQQIEVRMTTLSICENVMRTGVHRRLLATTWQAWTQWQDRKRQKRIAIHRLQQQIAALSAASSNHYRMQDASTSPFDCSSRATLVRWRRLLVAKSFRKWAIDAHTERVLRKSTLTALDQWQTNHLRRTFACWRVFSMTEKQQRVLLKKSIFSKTSRCWRRWRRYVANAKHANMQHTLAITRWRQRILNAYFTTWHHWRVHMQLQRRMVLQVYSVTCLRLVRALFKIWTQFAVSRRTQRIQTTIARVQYEAKVVRTSWQTWRTHTALSRYHRQQLQVNTERLQILLLCSSFRGWHQYATQTRKLTNTARLLSSRCDTKTASTAVAAWHQYVQRKLHLQHTAVTFQRLTALQKGVAALKYVMDANKHHRATSDKAKLFVSILRDHQVAHHFLRWQTLWTLGHKKRLAIRHFQQQKLLPRVWTAWIQVVALNKRNSDRLAMAANAWKHAFVRKAWRALLAHHQLAIQRRERIAQGEMHYTTKTLKAAIVLWRRETAHVQRLNATSRKLLLRWRLQAVYRCFLGWQSVMRDASERHRCHEIAKATNKNLLMLRSWGSWRKIFVVARTGKRKCMHRAWRRWLDFREEARMLTQFQHAIAVTYLRSTQTRLMAQWKQFVVDNKLRRAMTLLSVEFASTQVVKRTWLRWRRFVHQSHADKRKISAVVHRMRFYTQMKVMHAFQIYAASRKHKRRLAERAVAFHSVNLQARSFCEWKIAALTAKSHRVKLANYVHLLQHSVQRKTFLAWSDFVEKRLELRAKMTKALALKTQLCTRTVWNAWTTFAHKSRRNKLAQQYYGARSCTRSLQQWRKFVILCKVEYMLGASHKRILENGFVVWRKLVSRNRSVRAFQLKATQTLQKQQVRACFDAWKHRNRLQRRCKQILCSAANGNHLRFRFAIWSKFTARSKRLKQMLMIPLNAFSKLPVKRPTNIAGVSSPENQDASITPDVLSESYATMTNTSREGDAKNDEKPDELVSIAIALARKARFFQRFEITWDVPQTWQRWRHIFHARLFYRLRKLHVHFVVWQSWSRQRKRIRNVLTCFQGERSMSTLRTVFHGWKNVVQRVKHLQRQRLRDRELWTIVNTKMIRSERKCLKKHWKAWRGYVDEKRHLHTSLEVYHRARIVTKYWLVWTHDFLHAMRMERIQRHTQRQHMLRFLRQRTLRRLKERQEWSKRVRLVLEYFYNKTYDTRLPRTLHHWQKTVNRTQQLRQLAIGVEQRRLSDALMVWQAWKDTKQQRRTRITMMTTRKKQVQLGAIWQHWGRYVHYRQANAEIAARALRHFVHTCLQNHWYQRVYDRKTLQCLTVRVSDTHRRTKVIRFLRRWRSRSANARLRRLYHRFCLRKHMRMWRWYVQNELAYRFADFMLRVRVKAMIRAWRELTTTCICQRQLGVQFLQAHERRLVRMVWIRWDYVLHRAHRDRHARRHHQLCLRSKSLIAWYHITQDSKFRRQEQTELALRHFERSLHRRTLSAWRCAMYDQQKKRFSLLSCMVKLTSFSGRRMLEVIWHSWRRWVERERRCRVLQFTLERNLEKRAFASWQQRVAEKLKRKQQRRDAECYYTNRLVSVLFFYWQNYALAWKDITEANSKMNSALPTRHSHLRIDVATMTNDAQIDKDGSNDAGDQGEDDDFATRPSFSEAAELSIGVKKRLMVLGKWNPRQRALQPQ</sequence>
<dbReference type="InterPro" id="IPR052270">
    <property type="entry name" value="CACF_protein"/>
</dbReference>
<dbReference type="OMA" id="NKWKNYC"/>
<dbReference type="Proteomes" id="UP000019132">
    <property type="component" value="Unassembled WGS sequence"/>
</dbReference>
<feature type="region of interest" description="Disordered" evidence="2">
    <location>
        <begin position="2817"/>
        <end position="2838"/>
    </location>
</feature>
<dbReference type="InParanoid" id="K3WFS6"/>
<dbReference type="EnsemblProtists" id="PYU1_T003817">
    <property type="protein sequence ID" value="PYU1_T003817"/>
    <property type="gene ID" value="PYU1_G003807"/>
</dbReference>
<organism evidence="3 4">
    <name type="scientific">Globisporangium ultimum (strain ATCC 200006 / CBS 805.95 / DAOM BR144)</name>
    <name type="common">Pythium ultimum</name>
    <dbReference type="NCBI Taxonomy" id="431595"/>
    <lineage>
        <taxon>Eukaryota</taxon>
        <taxon>Sar</taxon>
        <taxon>Stramenopiles</taxon>
        <taxon>Oomycota</taxon>
        <taxon>Peronosporomycetes</taxon>
        <taxon>Pythiales</taxon>
        <taxon>Pythiaceae</taxon>
        <taxon>Globisporangium</taxon>
    </lineage>
</organism>
<dbReference type="HOGENOM" id="CLU_226573_0_0_1"/>
<dbReference type="PANTHER" id="PTHR22028">
    <property type="entry name" value="SFI1 SPINDLE BODY DOMAIN-CONTAINING PROTEIN-RELATED"/>
    <property type="match status" value="1"/>
</dbReference>
<reference evidence="3" key="3">
    <citation type="submission" date="2015-02" db="UniProtKB">
        <authorList>
            <consortium name="EnsemblProtists"/>
        </authorList>
    </citation>
    <scope>IDENTIFICATION</scope>
    <source>
        <strain evidence="3">DAOM BR144</strain>
    </source>
</reference>
<evidence type="ECO:0000256" key="1">
    <source>
        <dbReference type="SAM" id="Coils"/>
    </source>
</evidence>
<proteinExistence type="predicted"/>
<feature type="coiled-coil region" evidence="1">
    <location>
        <begin position="219"/>
        <end position="246"/>
    </location>
</feature>
<dbReference type="VEuPathDB" id="FungiDB:PYU1_G003807"/>
<reference evidence="4" key="1">
    <citation type="journal article" date="2010" name="Genome Biol.">
        <title>Genome sequence of the necrotrophic plant pathogen Pythium ultimum reveals original pathogenicity mechanisms and effector repertoire.</title>
        <authorList>
            <person name="Levesque C.A."/>
            <person name="Brouwer H."/>
            <person name="Cano L."/>
            <person name="Hamilton J.P."/>
            <person name="Holt C."/>
            <person name="Huitema E."/>
            <person name="Raffaele S."/>
            <person name="Robideau G.P."/>
            <person name="Thines M."/>
            <person name="Win J."/>
            <person name="Zerillo M.M."/>
            <person name="Beakes G.W."/>
            <person name="Boore J.L."/>
            <person name="Busam D."/>
            <person name="Dumas B."/>
            <person name="Ferriera S."/>
            <person name="Fuerstenberg S.I."/>
            <person name="Gachon C.M."/>
            <person name="Gaulin E."/>
            <person name="Govers F."/>
            <person name="Grenville-Briggs L."/>
            <person name="Horner N."/>
            <person name="Hostetler J."/>
            <person name="Jiang R.H."/>
            <person name="Johnson J."/>
            <person name="Krajaejun T."/>
            <person name="Lin H."/>
            <person name="Meijer H.J."/>
            <person name="Moore B."/>
            <person name="Morris P."/>
            <person name="Phuntmart V."/>
            <person name="Puiu D."/>
            <person name="Shetty J."/>
            <person name="Stajich J.E."/>
            <person name="Tripathy S."/>
            <person name="Wawra S."/>
            <person name="van West P."/>
            <person name="Whitty B.R."/>
            <person name="Coutinho P.M."/>
            <person name="Henrissat B."/>
            <person name="Martin F."/>
            <person name="Thomas P.D."/>
            <person name="Tyler B.M."/>
            <person name="De Vries R.P."/>
            <person name="Kamoun S."/>
            <person name="Yandell M."/>
            <person name="Tisserat N."/>
            <person name="Buell C.R."/>
        </authorList>
    </citation>
    <scope>NUCLEOTIDE SEQUENCE</scope>
    <source>
        <strain evidence="4">DAOM:BR144</strain>
    </source>
</reference>
<name>K3WFS6_GLOUD</name>
<dbReference type="PANTHER" id="PTHR22028:SF9">
    <property type="entry name" value="SFI1 SPINDLE BODY DOMAIN-CONTAINING PROTEIN"/>
    <property type="match status" value="1"/>
</dbReference>
<dbReference type="EMBL" id="GL376638">
    <property type="status" value="NOT_ANNOTATED_CDS"/>
    <property type="molecule type" value="Genomic_DNA"/>
</dbReference>
<protein>
    <recommendedName>
        <fullName evidence="5">Sfi1 spindle body domain-containing protein</fullName>
    </recommendedName>
</protein>
<dbReference type="GO" id="GO:0019902">
    <property type="term" value="F:phosphatase binding"/>
    <property type="evidence" value="ECO:0007669"/>
    <property type="project" value="TreeGrafter"/>
</dbReference>
<evidence type="ECO:0000313" key="3">
    <source>
        <dbReference type="EnsemblProtists" id="PYU1_T003817"/>
    </source>
</evidence>
<evidence type="ECO:0000313" key="4">
    <source>
        <dbReference type="Proteomes" id="UP000019132"/>
    </source>
</evidence>
<accession>K3WFS6</accession>
<reference evidence="4" key="2">
    <citation type="submission" date="2010-04" db="EMBL/GenBank/DDBJ databases">
        <authorList>
            <person name="Buell R."/>
            <person name="Hamilton J."/>
            <person name="Hostetler J."/>
        </authorList>
    </citation>
    <scope>NUCLEOTIDE SEQUENCE [LARGE SCALE GENOMIC DNA]</scope>
    <source>
        <strain evidence="4">DAOM:BR144</strain>
    </source>
</reference>
<evidence type="ECO:0008006" key="5">
    <source>
        <dbReference type="Google" id="ProtNLM"/>
    </source>
</evidence>
<dbReference type="eggNOG" id="ENOG502SI29">
    <property type="taxonomic scope" value="Eukaryota"/>
</dbReference>